<comment type="caution">
    <text evidence="2">The sequence shown here is derived from an EMBL/GenBank/DDBJ whole genome shotgun (WGS) entry which is preliminary data.</text>
</comment>
<feature type="transmembrane region" description="Helical" evidence="1">
    <location>
        <begin position="26"/>
        <end position="48"/>
    </location>
</feature>
<keyword evidence="3" id="KW-1185">Reference proteome</keyword>
<sequence length="97" mass="11249">MDVFLCRTRSVLACIPTQSVGTRKRFILDAYSILHNIIMVFIANFVHFHKTIAYTVSSRTISLLLPPTMTTSHLNPFNFFPFIILQPYFFTTTCDFH</sequence>
<dbReference type="Proteomes" id="UP000076962">
    <property type="component" value="Unassembled WGS sequence"/>
</dbReference>
<protein>
    <submittedName>
        <fullName evidence="2">Membrane protein</fullName>
    </submittedName>
</protein>
<keyword evidence="1" id="KW-1133">Transmembrane helix</keyword>
<dbReference type="AlphaFoldDB" id="A0A176S6A5"/>
<reference evidence="2 3" key="1">
    <citation type="submission" date="2016-05" db="EMBL/GenBank/DDBJ databases">
        <title>Single-cell genome of chain-forming Candidatus Thiomargarita nelsonii and comparison to other large sulfur-oxidizing bacteria.</title>
        <authorList>
            <person name="Winkel M."/>
            <person name="Salman V."/>
            <person name="Woyke T."/>
            <person name="Schulz-Vogt H."/>
            <person name="Richter M."/>
            <person name="Flood B."/>
            <person name="Bailey J."/>
            <person name="Amann R."/>
            <person name="Mussmann M."/>
        </authorList>
    </citation>
    <scope>NUCLEOTIDE SEQUENCE [LARGE SCALE GENOMIC DNA]</scope>
    <source>
        <strain evidence="2 3">THI036</strain>
    </source>
</reference>
<dbReference type="EMBL" id="LUTY01000359">
    <property type="protein sequence ID" value="OAD23454.1"/>
    <property type="molecule type" value="Genomic_DNA"/>
</dbReference>
<name>A0A176S6A5_9GAMM</name>
<accession>A0A176S6A5</accession>
<evidence type="ECO:0000313" key="2">
    <source>
        <dbReference type="EMBL" id="OAD23454.1"/>
    </source>
</evidence>
<keyword evidence="1" id="KW-0812">Transmembrane</keyword>
<evidence type="ECO:0000256" key="1">
    <source>
        <dbReference type="SAM" id="Phobius"/>
    </source>
</evidence>
<gene>
    <name evidence="2" type="ORF">THIOM_000718</name>
</gene>
<evidence type="ECO:0000313" key="3">
    <source>
        <dbReference type="Proteomes" id="UP000076962"/>
    </source>
</evidence>
<keyword evidence="1" id="KW-0472">Membrane</keyword>
<proteinExistence type="predicted"/>
<organism evidence="2 3">
    <name type="scientific">Candidatus Thiomargarita nelsonii</name>
    <dbReference type="NCBI Taxonomy" id="1003181"/>
    <lineage>
        <taxon>Bacteria</taxon>
        <taxon>Pseudomonadati</taxon>
        <taxon>Pseudomonadota</taxon>
        <taxon>Gammaproteobacteria</taxon>
        <taxon>Thiotrichales</taxon>
        <taxon>Thiotrichaceae</taxon>
        <taxon>Thiomargarita</taxon>
    </lineage>
</organism>